<evidence type="ECO:0000313" key="2">
    <source>
        <dbReference type="Proteomes" id="UP001487740"/>
    </source>
</evidence>
<keyword evidence="2" id="KW-1185">Reference proteome</keyword>
<accession>A0AAW0UHY8</accession>
<protein>
    <submittedName>
        <fullName evidence="1">Uncharacterized protein</fullName>
    </submittedName>
</protein>
<sequence>MMACNPIAPGDDKVCLQNVPLKESLEYSSLVTPNWYAVCKVVQDAYVTVMEHLYPILN</sequence>
<dbReference type="Proteomes" id="UP001487740">
    <property type="component" value="Unassembled WGS sequence"/>
</dbReference>
<dbReference type="AlphaFoldDB" id="A0AAW0UHY8"/>
<proteinExistence type="predicted"/>
<name>A0AAW0UHY8_SCYPA</name>
<gene>
    <name evidence="1" type="ORF">O3P69_004545</name>
</gene>
<organism evidence="1 2">
    <name type="scientific">Scylla paramamosain</name>
    <name type="common">Mud crab</name>
    <dbReference type="NCBI Taxonomy" id="85552"/>
    <lineage>
        <taxon>Eukaryota</taxon>
        <taxon>Metazoa</taxon>
        <taxon>Ecdysozoa</taxon>
        <taxon>Arthropoda</taxon>
        <taxon>Crustacea</taxon>
        <taxon>Multicrustacea</taxon>
        <taxon>Malacostraca</taxon>
        <taxon>Eumalacostraca</taxon>
        <taxon>Eucarida</taxon>
        <taxon>Decapoda</taxon>
        <taxon>Pleocyemata</taxon>
        <taxon>Brachyura</taxon>
        <taxon>Eubrachyura</taxon>
        <taxon>Portunoidea</taxon>
        <taxon>Portunidae</taxon>
        <taxon>Portuninae</taxon>
        <taxon>Scylla</taxon>
    </lineage>
</organism>
<dbReference type="EMBL" id="JARAKH010000013">
    <property type="protein sequence ID" value="KAK8397817.1"/>
    <property type="molecule type" value="Genomic_DNA"/>
</dbReference>
<reference evidence="1 2" key="1">
    <citation type="submission" date="2023-03" db="EMBL/GenBank/DDBJ databases">
        <title>High-quality genome of Scylla paramamosain provides insights in environmental adaptation.</title>
        <authorList>
            <person name="Zhang L."/>
        </authorList>
    </citation>
    <scope>NUCLEOTIDE SEQUENCE [LARGE SCALE GENOMIC DNA]</scope>
    <source>
        <strain evidence="1">LZ_2023a</strain>
        <tissue evidence="1">Muscle</tissue>
    </source>
</reference>
<comment type="caution">
    <text evidence="1">The sequence shown here is derived from an EMBL/GenBank/DDBJ whole genome shotgun (WGS) entry which is preliminary data.</text>
</comment>
<evidence type="ECO:0000313" key="1">
    <source>
        <dbReference type="EMBL" id="KAK8397817.1"/>
    </source>
</evidence>